<proteinExistence type="predicted"/>
<gene>
    <name evidence="1" type="ORF">EGYM00392_LOCUS41372</name>
</gene>
<dbReference type="EMBL" id="HBGA01111074">
    <property type="protein sequence ID" value="CAD9030233.1"/>
    <property type="molecule type" value="Transcribed_RNA"/>
</dbReference>
<name>A0A7S1NNA7_9EUGL</name>
<accession>A0A7S1NNA7</accession>
<protein>
    <submittedName>
        <fullName evidence="1">Uncharacterized protein</fullName>
    </submittedName>
</protein>
<organism evidence="1">
    <name type="scientific">Eutreptiella gymnastica</name>
    <dbReference type="NCBI Taxonomy" id="73025"/>
    <lineage>
        <taxon>Eukaryota</taxon>
        <taxon>Discoba</taxon>
        <taxon>Euglenozoa</taxon>
        <taxon>Euglenida</taxon>
        <taxon>Spirocuta</taxon>
        <taxon>Euglenophyceae</taxon>
        <taxon>Eutreptiales</taxon>
        <taxon>Eutreptiaceae</taxon>
        <taxon>Eutreptiella</taxon>
    </lineage>
</organism>
<dbReference type="AlphaFoldDB" id="A0A7S1NNA7"/>
<sequence>MPVGMIPSVNRMAELLWGSFLFTLSSVSQESEAELLICTLILLNWTLYLPCHHILGRTRFRCALGCADLILGSQLWTTLSGNFTFGALDVVHLTWNGTSCCGMRSDTRPSLLAILLDGDEKFSPEGG</sequence>
<evidence type="ECO:0000313" key="1">
    <source>
        <dbReference type="EMBL" id="CAD9030233.1"/>
    </source>
</evidence>
<reference evidence="1" key="1">
    <citation type="submission" date="2021-01" db="EMBL/GenBank/DDBJ databases">
        <authorList>
            <person name="Corre E."/>
            <person name="Pelletier E."/>
            <person name="Niang G."/>
            <person name="Scheremetjew M."/>
            <person name="Finn R."/>
            <person name="Kale V."/>
            <person name="Holt S."/>
            <person name="Cochrane G."/>
            <person name="Meng A."/>
            <person name="Brown T."/>
            <person name="Cohen L."/>
        </authorList>
    </citation>
    <scope>NUCLEOTIDE SEQUENCE</scope>
    <source>
        <strain evidence="1">NIES-381</strain>
    </source>
</reference>